<dbReference type="PANTHER" id="PTHR43649">
    <property type="entry name" value="ARABINOSE-BINDING PROTEIN-RELATED"/>
    <property type="match status" value="1"/>
</dbReference>
<keyword evidence="1" id="KW-0732">Signal</keyword>
<dbReference type="PANTHER" id="PTHR43649:SF11">
    <property type="entry name" value="ABC TRANSPORTER SUBSTRATE-BINDING PROTEIN YESO-RELATED"/>
    <property type="match status" value="1"/>
</dbReference>
<evidence type="ECO:0000256" key="1">
    <source>
        <dbReference type="SAM" id="SignalP"/>
    </source>
</evidence>
<dbReference type="EMBL" id="CP019699">
    <property type="protein sequence ID" value="AQS54801.1"/>
    <property type="molecule type" value="Genomic_DNA"/>
</dbReference>
<name>A0A1U9K433_9BACL</name>
<accession>A0A1U9K433</accession>
<dbReference type="RefSeq" id="WP_077718620.1">
    <property type="nucleotide sequence ID" value="NZ_CP019699.1"/>
</dbReference>
<dbReference type="PROSITE" id="PS51257">
    <property type="entry name" value="PROKAR_LIPOPROTEIN"/>
    <property type="match status" value="1"/>
</dbReference>
<dbReference type="STRING" id="1471761.B0W44_02455"/>
<evidence type="ECO:0000313" key="2">
    <source>
        <dbReference type="EMBL" id="AQS54801.1"/>
    </source>
</evidence>
<feature type="signal peptide" evidence="1">
    <location>
        <begin position="1"/>
        <end position="19"/>
    </location>
</feature>
<protein>
    <recommendedName>
        <fullName evidence="4">Sugar ABC transporter substrate-binding protein</fullName>
    </recommendedName>
</protein>
<dbReference type="Proteomes" id="UP000188603">
    <property type="component" value="Chromosome"/>
</dbReference>
<evidence type="ECO:0008006" key="4">
    <source>
        <dbReference type="Google" id="ProtNLM"/>
    </source>
</evidence>
<dbReference type="InterPro" id="IPR050490">
    <property type="entry name" value="Bact_solute-bd_prot1"/>
</dbReference>
<gene>
    <name evidence="2" type="ORF">B0W44_02455</name>
</gene>
<dbReference type="Pfam" id="PF13416">
    <property type="entry name" value="SBP_bac_8"/>
    <property type="match status" value="1"/>
</dbReference>
<dbReference type="SUPFAM" id="SSF53850">
    <property type="entry name" value="Periplasmic binding protein-like II"/>
    <property type="match status" value="1"/>
</dbReference>
<proteinExistence type="predicted"/>
<organism evidence="2 3">
    <name type="scientific">Novibacillus thermophilus</name>
    <dbReference type="NCBI Taxonomy" id="1471761"/>
    <lineage>
        <taxon>Bacteria</taxon>
        <taxon>Bacillati</taxon>
        <taxon>Bacillota</taxon>
        <taxon>Bacilli</taxon>
        <taxon>Bacillales</taxon>
        <taxon>Thermoactinomycetaceae</taxon>
        <taxon>Novibacillus</taxon>
    </lineage>
</organism>
<dbReference type="InterPro" id="IPR006059">
    <property type="entry name" value="SBP"/>
</dbReference>
<evidence type="ECO:0000313" key="3">
    <source>
        <dbReference type="Proteomes" id="UP000188603"/>
    </source>
</evidence>
<feature type="chain" id="PRO_5039295062" description="Sugar ABC transporter substrate-binding protein" evidence="1">
    <location>
        <begin position="20"/>
        <end position="435"/>
    </location>
</feature>
<reference evidence="2 3" key="1">
    <citation type="journal article" date="2015" name="Int. J. Syst. Evol. Microbiol.">
        <title>Novibacillus thermophilus gen. nov., sp. nov., a Gram-staining-negative and moderately thermophilic member of the family Thermoactinomycetaceae.</title>
        <authorList>
            <person name="Yang G."/>
            <person name="Chen J."/>
            <person name="Zhou S."/>
        </authorList>
    </citation>
    <scope>NUCLEOTIDE SEQUENCE [LARGE SCALE GENOMIC DNA]</scope>
    <source>
        <strain evidence="2 3">SG-1</strain>
    </source>
</reference>
<dbReference type="AlphaFoldDB" id="A0A1U9K433"/>
<dbReference type="OrthoDB" id="7918484at2"/>
<sequence length="435" mass="48309">MKKWIVFCLSLMLALSLVACGNSSGDDGDAAADGGEGDGNTQKNITLRVAWWGSQTRHDSTLEVIKMYEEENPNVKIESEFTGFDGYWEKMSAQAAGNNLPDVMQQNFGEYLTQYADKELLADMNEFVDDGTIDLSQFDELIVDSGVVDGKLLGIPLGMNAYAAMYDPEMIESAGAELPDMDWTWDDFKDIAGKVAETYDYGSGAIDDGIRNGFDYFSRQRGQAIFNDDGTGLGYEDDVLIDYWNLLLELQDEGITPPPDVALEHQDVENSLLAHGKAAFQFRWSNQGVAIASSAGKDLKMATVPGGPEAMFVKPAMFFSISETSDKKEEAAKFINFFVNNVEAQRAQKLDRGVPPSSVVRDEMRSEVSTMDQEIFEYVDYILENGSPIDKSYPVEAAEVFVLMEEFNERVLYKELAPEDAAKQFREQAEALISK</sequence>
<dbReference type="Gene3D" id="3.40.190.10">
    <property type="entry name" value="Periplasmic binding protein-like II"/>
    <property type="match status" value="2"/>
</dbReference>
<dbReference type="KEGG" id="ntr:B0W44_02455"/>
<keyword evidence="3" id="KW-1185">Reference proteome</keyword>